<dbReference type="PROSITE" id="PS01124">
    <property type="entry name" value="HTH_ARAC_FAMILY_2"/>
    <property type="match status" value="1"/>
</dbReference>
<keyword evidence="1" id="KW-0805">Transcription regulation</keyword>
<dbReference type="InterPro" id="IPR002818">
    <property type="entry name" value="DJ-1/PfpI"/>
</dbReference>
<dbReference type="SUPFAM" id="SSF52317">
    <property type="entry name" value="Class I glutamine amidotransferase-like"/>
    <property type="match status" value="1"/>
</dbReference>
<feature type="domain" description="HTH araC/xylS-type" evidence="4">
    <location>
        <begin position="211"/>
        <end position="309"/>
    </location>
</feature>
<name>A0A2P8E7L0_9ACTN</name>
<dbReference type="InterPro" id="IPR009057">
    <property type="entry name" value="Homeodomain-like_sf"/>
</dbReference>
<dbReference type="AlphaFoldDB" id="A0A2P8E7L0"/>
<dbReference type="PANTHER" id="PTHR43130">
    <property type="entry name" value="ARAC-FAMILY TRANSCRIPTIONAL REGULATOR"/>
    <property type="match status" value="1"/>
</dbReference>
<proteinExistence type="predicted"/>
<evidence type="ECO:0000256" key="1">
    <source>
        <dbReference type="ARBA" id="ARBA00023015"/>
    </source>
</evidence>
<dbReference type="InterPro" id="IPR018062">
    <property type="entry name" value="HTH_AraC-typ_CS"/>
</dbReference>
<keyword evidence="6" id="KW-1185">Reference proteome</keyword>
<dbReference type="Pfam" id="PF01965">
    <property type="entry name" value="DJ-1_PfpI"/>
    <property type="match status" value="1"/>
</dbReference>
<evidence type="ECO:0000313" key="6">
    <source>
        <dbReference type="Proteomes" id="UP000243528"/>
    </source>
</evidence>
<dbReference type="Gene3D" id="1.10.10.60">
    <property type="entry name" value="Homeodomain-like"/>
    <property type="match status" value="1"/>
</dbReference>
<dbReference type="PROSITE" id="PS00041">
    <property type="entry name" value="HTH_ARAC_FAMILY_1"/>
    <property type="match status" value="1"/>
</dbReference>
<evidence type="ECO:0000256" key="3">
    <source>
        <dbReference type="ARBA" id="ARBA00023163"/>
    </source>
</evidence>
<organism evidence="5 6">
    <name type="scientific">Haloactinopolyspora alba</name>
    <dbReference type="NCBI Taxonomy" id="648780"/>
    <lineage>
        <taxon>Bacteria</taxon>
        <taxon>Bacillati</taxon>
        <taxon>Actinomycetota</taxon>
        <taxon>Actinomycetes</taxon>
        <taxon>Jiangellales</taxon>
        <taxon>Jiangellaceae</taxon>
        <taxon>Haloactinopolyspora</taxon>
    </lineage>
</organism>
<dbReference type="EMBL" id="PYGE01000004">
    <property type="protein sequence ID" value="PSL05437.1"/>
    <property type="molecule type" value="Genomic_DNA"/>
</dbReference>
<dbReference type="InterPro" id="IPR029062">
    <property type="entry name" value="Class_I_gatase-like"/>
</dbReference>
<sequence length="324" mass="34740">MQTSRHRVSVLALPGVLALDLGIPVQTFGSDPNYDVTVCADPAAGPIRCGGFEVTASAGLEALDEADTVVVPGYAPADATVPGNVLRALRAVHTRGARIVSICTGAFALAAAGLLDGRPATTHWQDTDRLQRLYPRISVAPNRLFVDDADILTSAGVTAGVDLCLHIIRHDHGTAAANTRARALVAPPQRTGGQAQFVEQLRPAAVGTELAAVRDWMLANLAHHHTLDTLAQRAHISRRTFTRRFRDETGTSPLTWLTSARIDRARELLEETNVPIERIGDLSGIGSPAALRAAFRQHLGTSPRQYRALFRHKTDTVDISNSAS</sequence>
<dbReference type="GO" id="GO:0003700">
    <property type="term" value="F:DNA-binding transcription factor activity"/>
    <property type="evidence" value="ECO:0007669"/>
    <property type="project" value="InterPro"/>
</dbReference>
<dbReference type="Pfam" id="PF12833">
    <property type="entry name" value="HTH_18"/>
    <property type="match status" value="1"/>
</dbReference>
<dbReference type="PANTHER" id="PTHR43130:SF3">
    <property type="entry name" value="HTH-TYPE TRANSCRIPTIONAL REGULATOR RV1931C"/>
    <property type="match status" value="1"/>
</dbReference>
<reference evidence="5 6" key="1">
    <citation type="submission" date="2018-03" db="EMBL/GenBank/DDBJ databases">
        <title>Genomic Encyclopedia of Archaeal and Bacterial Type Strains, Phase II (KMG-II): from individual species to whole genera.</title>
        <authorList>
            <person name="Goeker M."/>
        </authorList>
    </citation>
    <scope>NUCLEOTIDE SEQUENCE [LARGE SCALE GENOMIC DNA]</scope>
    <source>
        <strain evidence="5 6">DSM 45211</strain>
    </source>
</reference>
<dbReference type="GO" id="GO:0043565">
    <property type="term" value="F:sequence-specific DNA binding"/>
    <property type="evidence" value="ECO:0007669"/>
    <property type="project" value="InterPro"/>
</dbReference>
<evidence type="ECO:0000313" key="5">
    <source>
        <dbReference type="EMBL" id="PSL05437.1"/>
    </source>
</evidence>
<dbReference type="SUPFAM" id="SSF46689">
    <property type="entry name" value="Homeodomain-like"/>
    <property type="match status" value="2"/>
</dbReference>
<keyword evidence="3" id="KW-0804">Transcription</keyword>
<dbReference type="OrthoDB" id="3194870at2"/>
<evidence type="ECO:0000259" key="4">
    <source>
        <dbReference type="PROSITE" id="PS01124"/>
    </source>
</evidence>
<keyword evidence="2" id="KW-0238">DNA-binding</keyword>
<dbReference type="Gene3D" id="3.40.50.880">
    <property type="match status" value="1"/>
</dbReference>
<protein>
    <submittedName>
        <fullName evidence="5">AraC family transcriptional regulator with amidase-like domain</fullName>
    </submittedName>
</protein>
<dbReference type="SMART" id="SM00342">
    <property type="entry name" value="HTH_ARAC"/>
    <property type="match status" value="1"/>
</dbReference>
<accession>A0A2P8E7L0</accession>
<dbReference type="InterPro" id="IPR052158">
    <property type="entry name" value="INH-QAR"/>
</dbReference>
<dbReference type="Proteomes" id="UP000243528">
    <property type="component" value="Unassembled WGS sequence"/>
</dbReference>
<dbReference type="CDD" id="cd03137">
    <property type="entry name" value="GATase1_AraC_1"/>
    <property type="match status" value="1"/>
</dbReference>
<evidence type="ECO:0000256" key="2">
    <source>
        <dbReference type="ARBA" id="ARBA00023125"/>
    </source>
</evidence>
<gene>
    <name evidence="5" type="ORF">CLV30_104307</name>
</gene>
<dbReference type="RefSeq" id="WP_106536664.1">
    <property type="nucleotide sequence ID" value="NZ_ML142899.1"/>
</dbReference>
<comment type="caution">
    <text evidence="5">The sequence shown here is derived from an EMBL/GenBank/DDBJ whole genome shotgun (WGS) entry which is preliminary data.</text>
</comment>
<dbReference type="InterPro" id="IPR018060">
    <property type="entry name" value="HTH_AraC"/>
</dbReference>